<dbReference type="InterPro" id="IPR007815">
    <property type="entry name" value="Emycin_Estase"/>
</dbReference>
<organism evidence="1 2">
    <name type="scientific">Halomarina halobia</name>
    <dbReference type="NCBI Taxonomy" id="3033386"/>
    <lineage>
        <taxon>Archaea</taxon>
        <taxon>Methanobacteriati</taxon>
        <taxon>Methanobacteriota</taxon>
        <taxon>Stenosarchaea group</taxon>
        <taxon>Halobacteria</taxon>
        <taxon>Halobacteriales</taxon>
        <taxon>Natronomonadaceae</taxon>
        <taxon>Halomarina</taxon>
    </lineage>
</organism>
<dbReference type="Pfam" id="PF05139">
    <property type="entry name" value="Erythro_esteras"/>
    <property type="match status" value="1"/>
</dbReference>
<protein>
    <submittedName>
        <fullName evidence="1">Erythromycin esterase family protein</fullName>
    </submittedName>
</protein>
<dbReference type="EMBL" id="JBHTBF010000003">
    <property type="protein sequence ID" value="MFC7318411.1"/>
    <property type="molecule type" value="Genomic_DNA"/>
</dbReference>
<dbReference type="InterPro" id="IPR052036">
    <property type="entry name" value="Hydrolase/PRTase-associated"/>
</dbReference>
<gene>
    <name evidence="1" type="ORF">ACFQPE_16650</name>
</gene>
<dbReference type="Gene3D" id="3.40.1660.10">
    <property type="entry name" value="EreA-like (biosynthetic domain)"/>
    <property type="match status" value="1"/>
</dbReference>
<dbReference type="PIRSF" id="PIRSF036794">
    <property type="entry name" value="UCP_erythr_ester"/>
    <property type="match status" value="1"/>
</dbReference>
<dbReference type="PANTHER" id="PTHR31299">
    <property type="entry name" value="ESTERASE, PUTATIVE (AFU_ORTHOLOGUE AFUA_1G05850)-RELATED"/>
    <property type="match status" value="1"/>
</dbReference>
<dbReference type="Gene3D" id="3.30.1870.10">
    <property type="entry name" value="EreA-like, domain 2"/>
    <property type="match status" value="1"/>
</dbReference>
<dbReference type="CDD" id="cd14728">
    <property type="entry name" value="Ere-like"/>
    <property type="match status" value="1"/>
</dbReference>
<accession>A0ABD6ADL5</accession>
<proteinExistence type="predicted"/>
<evidence type="ECO:0000313" key="1">
    <source>
        <dbReference type="EMBL" id="MFC7318411.1"/>
    </source>
</evidence>
<sequence length="443" mass="50267">MVIGRATREEPGDREAVVDEIRTATEPVSTADDLDRLLDRVGDRRYVLLGEASHGTSEFYRWRARLTARLVREHGYDFVAVEGDWPDCYAINRHVKGLSGSGESVREVLDSFDRWPTWMWANWEVLAFLEWLTAHNERRPEGERVGFYGLDVYSLYESMEAVVEYLEDVDPAAAEDARAAYRCFEPYGEDAREYARALRMVPESCEDEVVDVLARLREGAGERGDHRDDRFDAEQNALVARNAEEYYRAMVSGHEDSWNVRDRHMVETLDRLREHHGADARGIVWAHNTHVGDARATDMERAGRLNIGQLARERHGADETALVGFGSYEGSVIAADAWGSPMEEMSVPEARRGSHEELFHRAGARNRLLLSDDLAADTALAESRGHRAIGVVYHPDREAANYVPTVLPDRYDAFVHLDETRALHPLHTHADRETVPELYPTGL</sequence>
<dbReference type="AlphaFoldDB" id="A0ABD6ADL5"/>
<reference evidence="1 2" key="1">
    <citation type="journal article" date="2019" name="Int. J. Syst. Evol. Microbiol.">
        <title>The Global Catalogue of Microorganisms (GCM) 10K type strain sequencing project: providing services to taxonomists for standard genome sequencing and annotation.</title>
        <authorList>
            <consortium name="The Broad Institute Genomics Platform"/>
            <consortium name="The Broad Institute Genome Sequencing Center for Infectious Disease"/>
            <person name="Wu L."/>
            <person name="Ma J."/>
        </authorList>
    </citation>
    <scope>NUCLEOTIDE SEQUENCE [LARGE SCALE GENOMIC DNA]</scope>
    <source>
        <strain evidence="1 2">PSR21</strain>
    </source>
</reference>
<evidence type="ECO:0000313" key="2">
    <source>
        <dbReference type="Proteomes" id="UP001596547"/>
    </source>
</evidence>
<dbReference type="Gene3D" id="1.20.1440.30">
    <property type="entry name" value="Biosynthetic Protein domain"/>
    <property type="match status" value="1"/>
</dbReference>
<dbReference type="PANTHER" id="PTHR31299:SF0">
    <property type="entry name" value="ESTERASE, PUTATIVE (AFU_ORTHOLOGUE AFUA_1G05850)-RELATED"/>
    <property type="match status" value="1"/>
</dbReference>
<dbReference type="Proteomes" id="UP001596547">
    <property type="component" value="Unassembled WGS sequence"/>
</dbReference>
<dbReference type="RefSeq" id="WP_276305798.1">
    <property type="nucleotide sequence ID" value="NZ_CP119993.1"/>
</dbReference>
<comment type="caution">
    <text evidence="1">The sequence shown here is derived from an EMBL/GenBank/DDBJ whole genome shotgun (WGS) entry which is preliminary data.</text>
</comment>
<name>A0ABD6ADL5_9EURY</name>
<dbReference type="SUPFAM" id="SSF159501">
    <property type="entry name" value="EreA/ChaN-like"/>
    <property type="match status" value="1"/>
</dbReference>
<dbReference type="InterPro" id="IPR014622">
    <property type="entry name" value="UCP036794_erythomycin"/>
</dbReference>
<dbReference type="GeneID" id="79317410"/>
<keyword evidence="2" id="KW-1185">Reference proteome</keyword>